<feature type="non-terminal residue" evidence="3">
    <location>
        <position position="1"/>
    </location>
</feature>
<dbReference type="Proteomes" id="UP001200034">
    <property type="component" value="Unassembled WGS sequence"/>
</dbReference>
<sequence length="309" mass="36008">MNLGALARSLSNSLRFGVGSRKQLETPSQENEAESTHSTSSTPSSSKSELPNNSDNNLTRRSQTTDELSQRNQPFKQTVSQILQKVSELEHTLYEDQQQEFKLRMALERQTDRVHELSFSLSTEKERNERLVQLLRGVDTDSCSDSEPETDALNPMRLHSKGDLFESISPLLMQQRYDELSASHRQTHRLLAKKDKALKLLQCDLEELRCKYDTVHDDYRNEERRLETLWTRFQQMQQMKKQQICILKETLGYASECILHAQVAIESCKPGSGIDEKHLRRFNLNLKFFMRELRNCCCQRKLQVLQQQQ</sequence>
<feature type="compositionally biased region" description="Polar residues" evidence="2">
    <location>
        <begin position="49"/>
        <end position="76"/>
    </location>
</feature>
<protein>
    <submittedName>
        <fullName evidence="3">Uncharacterized protein</fullName>
    </submittedName>
</protein>
<comment type="caution">
    <text evidence="3">The sequence shown here is derived from an EMBL/GenBank/DDBJ whole genome shotgun (WGS) entry which is preliminary data.</text>
</comment>
<evidence type="ECO:0000256" key="1">
    <source>
        <dbReference type="SAM" id="Coils"/>
    </source>
</evidence>
<proteinExistence type="predicted"/>
<evidence type="ECO:0000313" key="3">
    <source>
        <dbReference type="EMBL" id="KAH8370941.1"/>
    </source>
</evidence>
<organism evidence="3 4">
    <name type="scientific">Drosophila rubida</name>
    <dbReference type="NCBI Taxonomy" id="30044"/>
    <lineage>
        <taxon>Eukaryota</taxon>
        <taxon>Metazoa</taxon>
        <taxon>Ecdysozoa</taxon>
        <taxon>Arthropoda</taxon>
        <taxon>Hexapoda</taxon>
        <taxon>Insecta</taxon>
        <taxon>Pterygota</taxon>
        <taxon>Neoptera</taxon>
        <taxon>Endopterygota</taxon>
        <taxon>Diptera</taxon>
        <taxon>Brachycera</taxon>
        <taxon>Muscomorpha</taxon>
        <taxon>Ephydroidea</taxon>
        <taxon>Drosophilidae</taxon>
        <taxon>Drosophila</taxon>
    </lineage>
</organism>
<evidence type="ECO:0000256" key="2">
    <source>
        <dbReference type="SAM" id="MobiDB-lite"/>
    </source>
</evidence>
<dbReference type="EMBL" id="JAJJHW010002585">
    <property type="protein sequence ID" value="KAH8370941.1"/>
    <property type="molecule type" value="Genomic_DNA"/>
</dbReference>
<accession>A0AAD4PL94</accession>
<feature type="compositionally biased region" description="Low complexity" evidence="2">
    <location>
        <begin position="36"/>
        <end position="48"/>
    </location>
</feature>
<reference evidence="3" key="1">
    <citation type="journal article" date="2021" name="Mol. Ecol. Resour.">
        <title>Phylogenomic analyses of the genus Drosophila reveals genomic signals of climate adaptation.</title>
        <authorList>
            <person name="Li F."/>
            <person name="Rane R.V."/>
            <person name="Luria V."/>
            <person name="Xiong Z."/>
            <person name="Chen J."/>
            <person name="Li Z."/>
            <person name="Catullo R.A."/>
            <person name="Griffin P.C."/>
            <person name="Schiffer M."/>
            <person name="Pearce S."/>
            <person name="Lee S.F."/>
            <person name="McElroy K."/>
            <person name="Stocker A."/>
            <person name="Shirriffs J."/>
            <person name="Cockerell F."/>
            <person name="Coppin C."/>
            <person name="Sgro C.M."/>
            <person name="Karger A."/>
            <person name="Cain J.W."/>
            <person name="Weber J.A."/>
            <person name="Santpere G."/>
            <person name="Kirschner M.W."/>
            <person name="Hoffmann A.A."/>
            <person name="Oakeshott J.G."/>
            <person name="Zhang G."/>
        </authorList>
    </citation>
    <scope>NUCLEOTIDE SEQUENCE</scope>
    <source>
        <strain evidence="3">BGI-SZ-2011g</strain>
    </source>
</reference>
<evidence type="ECO:0000313" key="4">
    <source>
        <dbReference type="Proteomes" id="UP001200034"/>
    </source>
</evidence>
<gene>
    <name evidence="3" type="ORF">KR093_005589</name>
</gene>
<name>A0AAD4PL94_9MUSC</name>
<dbReference type="AlphaFoldDB" id="A0AAD4PL94"/>
<feature type="region of interest" description="Disordered" evidence="2">
    <location>
        <begin position="10"/>
        <end position="76"/>
    </location>
</feature>
<feature type="coiled-coil region" evidence="1">
    <location>
        <begin position="191"/>
        <end position="225"/>
    </location>
</feature>
<keyword evidence="4" id="KW-1185">Reference proteome</keyword>
<keyword evidence="1" id="KW-0175">Coiled coil</keyword>